<feature type="region of interest" description="Disordered" evidence="4">
    <location>
        <begin position="178"/>
        <end position="204"/>
    </location>
</feature>
<sequence>MITPETAGTTSTVSQPQPTKRDSGSSIASVQLTSPASSEPPTQKGFTVEAASLTTANDIQMEKVTGTSSQSSETTAAHCWPLVNDGAGAAASTKSTLNPEAKEFHVPMGAVGFAVPAVPNPVDLHAMLQNPLLYCQPAPMTPMAMPWPPSRGGIANDGMIAPPEKNVAARWPASTPSVRVMASHDSSSGNSGSTAANTQNSVSQSPQSLTSQIMLAFASECSNYHIVAVFNLESRTTKEELLNIFFPMNAKKAEILPQHFSLRPNRRAGAVFFPSKAFAAVAVEKFNDFVPNGQHQPLRVIYCDPEAPPAQSLPVSPDATRSVTSMSGKQKQQQTQRTQQQPTWGLSSSAKPWRLPPGTELYKTHMEMCRFIQSNSHMNRASGKHVVAIHGLDPEVAHSVLSQNFIQKGAECFDMWPPKSCSFATTPMACSSVSALVYYNEEATAMEAVSLFQLKPPEGQAQPIDVVHLNKLFDFHPGGVALAGNQSVADVAGGNDTSATYSALHDTSNMAVLDEIDDFFKRTYSGRDLFLVGVHNLLATMDKKSLFALFSRYGALSAEIFPDIVQLSGGPRRSGLIFFDKEGTARDAAEKLNGSYAKGQLFPMVARYLSKPSGRDPVSGTAASEAAVESGTMLKPFRRNVASDVNDLCARVGNNALLREVVEELHANVVDVNVLTDKMQQLLTNPEATEKTAEQLATALTDTLIAFGHHAQALSTPLVNALLSLHEKMRIPRRGGRDNVGVENGEDPDLIMGRNIIFISKIARSLVHLFISNDKPDESRKVAAVLSAYLFQYCYLKKSPYELAVKIIKEHEVALRSAKEFERSRPLSTKPAVLFGAGKGEEDVHKPCLILLACLEEFTSLWRKNNKSRAKKDPYRKEYDHCLEGLLPLDSAQGGGNSSLCASARPTPRRVIEKVTPVNANGTSNSSPGLTYTSPSSHRVTTRGEPMDISSSHDVSVECASPHSATPVSLPHGDASTPSMFFRHCGSSAAMSLIQKQVQQQQQHLQQQQQQQHRASQVRPQLSEAATGLDSAKTFSGPRGGGYAPSVYTQAELMDRTVYITKLPSTLRRAQFRRLLTYFGELNKVRLCRDENQVPPKGDITGVGRNGSELGAPAPTLWFSFVEFAEPSSSKAIVEYFRNATFTSKPFSFLLDTPKGMPEASYFTVQDIQSLLNVRTSPARNPIHDQLSLDAVLTYSFPPVSVVCTEPCRFGIEHGEKTIDSAIDASPFSAFGSSCNMGLTPAARMRVTTKPLTDVQRHQPPVGTCGEQTKDADASDDDSLIEDIMDRGVKLAADRTYAKGSREMPHEASRHTTSFDSFVKEMCGKLGEADVREFAVFGDVSQQSMAPANALREKEPNNYSMIWGSHAFGEVLMDDGR</sequence>
<feature type="domain" description="RRM" evidence="5">
    <location>
        <begin position="1056"/>
        <end position="1154"/>
    </location>
</feature>
<evidence type="ECO:0000313" key="7">
    <source>
        <dbReference type="EMBL" id="AAZ12842.1"/>
    </source>
</evidence>
<dbReference type="SUPFAM" id="SSF54928">
    <property type="entry name" value="RNA-binding domain, RBD"/>
    <property type="match status" value="2"/>
</dbReference>
<dbReference type="STRING" id="185431.Q57YF9"/>
<accession>Q57YF9</accession>
<reference evidence="7" key="4">
    <citation type="submission" date="2005-04" db="EMBL/GenBank/DDBJ databases">
        <title>Sequencing, closure, and annotation of Trypanosoma brucei chromosomes 2 through 8.</title>
        <authorList>
            <person name="Ghedin E."/>
            <person name="Blandin G."/>
            <person name="Bartholomeu D."/>
            <person name="Caler E."/>
            <person name="Haas B."/>
            <person name="Hannick L."/>
            <person name="Shallom J."/>
            <person name="Hou L."/>
            <person name="Djikeng A."/>
            <person name="Feldblyum T."/>
            <person name="Hostetler J."/>
            <person name="Johnson J."/>
            <person name="Jones K."/>
            <person name="Koo H.L."/>
            <person name="Larkin C."/>
            <person name="Pai G."/>
            <person name="Peterson J."/>
            <person name="Khalak H.G."/>
            <person name="Salzberg S."/>
            <person name="Simpson A.J."/>
            <person name="Tallon L."/>
            <person name="Van Aken S."/>
            <person name="Wanless D."/>
            <person name="White O."/>
            <person name="Wortman J."/>
            <person name="Fraser C.M."/>
            <person name="El-Sayed N.M.A."/>
        </authorList>
    </citation>
    <scope>NUCLEOTIDE SEQUENCE</scope>
    <source>
        <strain evidence="7">927/4 GUTat10.1</strain>
    </source>
</reference>
<accession>D6XMN9</accession>
<dbReference type="GO" id="GO:1990904">
    <property type="term" value="C:ribonucleoprotein complex"/>
    <property type="evidence" value="ECO:0000318"/>
    <property type="project" value="GO_Central"/>
</dbReference>
<dbReference type="VEuPathDB" id="TriTrypDB:Tb927.8.710"/>
<dbReference type="PaxDb" id="5691-AAZ12842"/>
<dbReference type="SMART" id="SM00360">
    <property type="entry name" value="RRM"/>
    <property type="match status" value="3"/>
</dbReference>
<dbReference type="Proteomes" id="UP000008524">
    <property type="component" value="Chromosome 8"/>
</dbReference>
<feature type="compositionally biased region" description="Polar residues" evidence="4">
    <location>
        <begin position="918"/>
        <end position="939"/>
    </location>
</feature>
<dbReference type="GO" id="GO:0010608">
    <property type="term" value="P:post-transcriptional regulation of gene expression"/>
    <property type="evidence" value="ECO:0000314"/>
    <property type="project" value="GeneDB"/>
</dbReference>
<dbReference type="OrthoDB" id="262747at2759"/>
<dbReference type="GO" id="GO:0003723">
    <property type="term" value="F:RNA binding"/>
    <property type="evidence" value="ECO:0000255"/>
    <property type="project" value="GeneDB"/>
</dbReference>
<feature type="compositionally biased region" description="Low complexity" evidence="4">
    <location>
        <begin position="186"/>
        <end position="198"/>
    </location>
</feature>
<dbReference type="PROSITE" id="PS50102">
    <property type="entry name" value="RRM"/>
    <property type="match status" value="1"/>
</dbReference>
<keyword evidence="8" id="KW-1185">Reference proteome</keyword>
<dbReference type="Gene3D" id="3.30.70.330">
    <property type="match status" value="2"/>
</dbReference>
<dbReference type="InterPro" id="IPR000504">
    <property type="entry name" value="RRM_dom"/>
</dbReference>
<reference evidence="7 8" key="2">
    <citation type="journal article" date="2005" name="Science">
        <title>The genome of the African trypanosome Trypanosoma brucei.</title>
        <authorList>
            <person name="Berriman M."/>
            <person name="Ghedin E."/>
            <person name="Hertz-Fowler C."/>
            <person name="Blandin G."/>
            <person name="Renauld H."/>
            <person name="Bartholomeu D.C."/>
            <person name="Lennard N.J."/>
            <person name="Caler E."/>
            <person name="Hamlin N.E."/>
            <person name="Haas B."/>
            <person name="Bohme U."/>
            <person name="Hannick L."/>
            <person name="Aslett M.A."/>
            <person name="Shallom J."/>
            <person name="Marcello L."/>
            <person name="Hou L."/>
            <person name="Wickstead B."/>
            <person name="Alsmark U.C."/>
            <person name="Arrowsmith C."/>
            <person name="Atkin R.J."/>
            <person name="Barron A.J."/>
            <person name="Bringaud F."/>
            <person name="Brooks K."/>
            <person name="Carrington M."/>
            <person name="Cherevach I."/>
            <person name="Chillingworth T.J."/>
            <person name="Churcher C."/>
            <person name="Clark L.N."/>
            <person name="Corton C.H."/>
            <person name="Cronin A."/>
            <person name="Davies R.M."/>
            <person name="Doggett J."/>
            <person name="Djikeng A."/>
            <person name="Feldblyum T."/>
            <person name="Field M.C."/>
            <person name="Fraser A."/>
            <person name="Goodhead I."/>
            <person name="Hance Z."/>
            <person name="Harper D."/>
            <person name="Harris B.R."/>
            <person name="Hauser H."/>
            <person name="Hostetler J."/>
            <person name="Ivens A."/>
            <person name="Jagels K."/>
            <person name="Johnson D."/>
            <person name="Johnson J."/>
            <person name="Jones K."/>
            <person name="Kerhornou A.X."/>
            <person name="Koo H."/>
            <person name="Larke N."/>
            <person name="Landfear S."/>
            <person name="Larkin C."/>
            <person name="Leech V."/>
            <person name="Line A."/>
            <person name="Lord A."/>
            <person name="Macleod A."/>
            <person name="Mooney P.J."/>
            <person name="Moule S."/>
            <person name="Martin D.M."/>
            <person name="Morgan G.W."/>
            <person name="Mungall K."/>
            <person name="Norbertczak H."/>
            <person name="Ormond D."/>
            <person name="Pai G."/>
            <person name="Peacock C.S."/>
            <person name="Peterson J."/>
            <person name="Quail M.A."/>
            <person name="Rabbinowitsch E."/>
            <person name="Rajandream M.A."/>
            <person name="Reitter C."/>
            <person name="Salzberg S.L."/>
            <person name="Sanders M."/>
            <person name="Schobel S."/>
            <person name="Sharp S."/>
            <person name="Simmonds M."/>
            <person name="Simpson A.J."/>
            <person name="Tallon L."/>
            <person name="Turner C.M."/>
            <person name="Tait A."/>
            <person name="Tivey A.R."/>
            <person name="Van Aken S."/>
            <person name="Walker D."/>
            <person name="Wanless D."/>
            <person name="Wang S."/>
            <person name="White B."/>
            <person name="White O."/>
            <person name="Whitehead S."/>
            <person name="Woodward J."/>
            <person name="Wortman J."/>
            <person name="Adams M.D."/>
            <person name="Embley T.M."/>
            <person name="Gull K."/>
            <person name="Ullu E."/>
            <person name="Barry J.D."/>
            <person name="Fairlamb A.H."/>
            <person name="Opperdoes F."/>
            <person name="Barrell B.G."/>
            <person name="Donelson J.E."/>
            <person name="Hall N."/>
            <person name="Fraser C.M."/>
            <person name="Melville S.E."/>
            <person name="El-Sayed N.M."/>
        </authorList>
    </citation>
    <scope>NUCLEOTIDE SEQUENCE [LARGE SCALE GENOMIC DNA]</scope>
    <source>
        <strain evidence="7 8">927/4 GUTat10.1</strain>
    </source>
</reference>
<evidence type="ECO:0000256" key="4">
    <source>
        <dbReference type="SAM" id="MobiDB-lite"/>
    </source>
</evidence>
<dbReference type="AlphaFoldDB" id="Q57YF9"/>
<dbReference type="GeneID" id="3659047"/>
<dbReference type="OMA" id="VRLCHDD"/>
<reference evidence="6" key="3">
    <citation type="submission" date="2005-04" db="EMBL/GenBank/DDBJ databases">
        <title>.</title>
        <authorList>
            <person name="Ghedin E."/>
            <person name="Blandin G."/>
            <person name="Bartholomeu D."/>
            <person name="Caler E."/>
            <person name="Haas B."/>
            <person name="Hannick L."/>
            <person name="Shallom J."/>
            <person name="Hou L."/>
            <person name="Djikeng A."/>
            <person name="Feldblyum T."/>
            <person name="Hostetler J."/>
            <person name="Johnson J."/>
            <person name="Jones K."/>
            <person name="Koo H.L."/>
            <person name="Larkin C."/>
            <person name="Pai G."/>
            <person name="Peterson J."/>
            <person name="Khalak H.G."/>
            <person name="Salzberg S."/>
            <person name="Simpson A.J."/>
            <person name="Tallon L."/>
            <person name="Van Aken S."/>
            <person name="Wanless D."/>
            <person name="White O."/>
            <person name="Wortman J."/>
            <person name="Fraser C.M."/>
            <person name="El-Sayed N.M.A."/>
        </authorList>
    </citation>
    <scope>NUCLEOTIDE SEQUENCE</scope>
    <source>
        <strain evidence="6">GUTat10.1</strain>
    </source>
</reference>
<evidence type="ECO:0000313" key="6">
    <source>
        <dbReference type="EMBL" id="AAX69359.1"/>
    </source>
</evidence>
<evidence type="ECO:0000313" key="8">
    <source>
        <dbReference type="Proteomes" id="UP000008524"/>
    </source>
</evidence>
<feature type="region of interest" description="Disordered" evidence="4">
    <location>
        <begin position="1252"/>
        <end position="1275"/>
    </location>
</feature>
<dbReference type="EMBL" id="CP000071">
    <property type="protein sequence ID" value="AAZ12842.1"/>
    <property type="molecule type" value="Genomic_DNA"/>
</dbReference>
<feature type="region of interest" description="Disordered" evidence="4">
    <location>
        <begin position="309"/>
        <end position="357"/>
    </location>
</feature>
<dbReference type="GO" id="GO:0005737">
    <property type="term" value="C:cytoplasm"/>
    <property type="evidence" value="ECO:0000314"/>
    <property type="project" value="GeneDB"/>
</dbReference>
<dbReference type="GO" id="GO:0006396">
    <property type="term" value="P:RNA processing"/>
    <property type="evidence" value="ECO:0000255"/>
    <property type="project" value="GeneDB"/>
</dbReference>
<feature type="region of interest" description="Disordered" evidence="4">
    <location>
        <begin position="1"/>
        <end position="45"/>
    </location>
</feature>
<feature type="region of interest" description="Disordered" evidence="4">
    <location>
        <begin position="918"/>
        <end position="972"/>
    </location>
</feature>
<name>Q57YF9_TRYB2</name>
<dbReference type="GO" id="GO:0005634">
    <property type="term" value="C:nucleus"/>
    <property type="evidence" value="ECO:0000314"/>
    <property type="project" value="GeneDB"/>
</dbReference>
<dbReference type="EMBL" id="AC159407">
    <property type="protein sequence ID" value="AAX69359.1"/>
    <property type="molecule type" value="Genomic_DNA"/>
</dbReference>
<evidence type="ECO:0000256" key="1">
    <source>
        <dbReference type="ARBA" id="ARBA00022737"/>
    </source>
</evidence>
<dbReference type="eggNOG" id="ENOG502RWUB">
    <property type="taxonomic scope" value="Eukaryota"/>
</dbReference>
<dbReference type="InParanoid" id="Q57YF9"/>
<feature type="compositionally biased region" description="Polar residues" evidence="4">
    <location>
        <begin position="319"/>
        <end position="328"/>
    </location>
</feature>
<evidence type="ECO:0000256" key="3">
    <source>
        <dbReference type="PROSITE-ProRule" id="PRU00176"/>
    </source>
</evidence>
<gene>
    <name evidence="7" type="primary">Tb08.12O16.280</name>
    <name evidence="6" type="ORF">Tb927.8.710</name>
</gene>
<proteinExistence type="predicted"/>
<dbReference type="KEGG" id="tbr:Tb927.8.710"/>
<dbReference type="InterPro" id="IPR012677">
    <property type="entry name" value="Nucleotide-bd_a/b_plait_sf"/>
</dbReference>
<feature type="compositionally biased region" description="Low complexity" evidence="4">
    <location>
        <begin position="329"/>
        <end position="341"/>
    </location>
</feature>
<organism evidence="6 8">
    <name type="scientific">Trypanosoma brucei brucei (strain 927/4 GUTat10.1)</name>
    <dbReference type="NCBI Taxonomy" id="185431"/>
    <lineage>
        <taxon>Eukaryota</taxon>
        <taxon>Discoba</taxon>
        <taxon>Euglenozoa</taxon>
        <taxon>Kinetoplastea</taxon>
        <taxon>Metakinetoplastina</taxon>
        <taxon>Trypanosomatida</taxon>
        <taxon>Trypanosomatidae</taxon>
        <taxon>Trypanosoma</taxon>
    </lineage>
</organism>
<reference evidence="7" key="1">
    <citation type="journal article" date="2005" name="Science">
        <title>Comparative genomics of trypanosomatid parasitic protozoa.</title>
        <authorList>
            <person name="El-Sayed N.M."/>
            <person name="Myler P.J."/>
            <person name="Blandin G."/>
            <person name="Berriman M."/>
            <person name="Crabtree J."/>
            <person name="Aggarwal G."/>
            <person name="Caler E."/>
            <person name="Renauld H."/>
            <person name="Worthey E.A."/>
            <person name="Hertz-Fowler C."/>
            <person name="Ghedin E."/>
            <person name="Peacock C."/>
            <person name="Bartholomeu D.C."/>
            <person name="Haas B.J."/>
            <person name="Tran A.N."/>
            <person name="Wortman J.R."/>
            <person name="Alsmark U.C."/>
            <person name="Angiuoli S."/>
            <person name="Anupama A."/>
            <person name="Badger J."/>
            <person name="Bringaud F."/>
            <person name="Cadag E."/>
            <person name="Carlton J.M."/>
            <person name="Cerqueira G.C."/>
            <person name="Creasy T."/>
            <person name="Delcher A.L."/>
            <person name="Djikeng A."/>
            <person name="Embley T.M."/>
            <person name="Hauser C."/>
            <person name="Ivens A.C."/>
            <person name="Kummerfeld S.K."/>
            <person name="Pereira-Leal J.B."/>
            <person name="Nilsson D."/>
            <person name="Peterson J."/>
            <person name="Salzberg S.L."/>
            <person name="Shallom J."/>
            <person name="Silva J.C."/>
            <person name="Sundaram J."/>
            <person name="Westenberger S."/>
            <person name="White O."/>
            <person name="Melville S.E."/>
            <person name="Donelson J.E."/>
            <person name="Andersson B."/>
            <person name="Stuart K.D."/>
            <person name="Hall N."/>
        </authorList>
    </citation>
    <scope>NUCLEOTIDE SEQUENCE</scope>
    <source>
        <strain evidence="7">927/4 GUTat10.1</strain>
    </source>
</reference>
<dbReference type="Pfam" id="PF00076">
    <property type="entry name" value="RRM_1"/>
    <property type="match status" value="1"/>
</dbReference>
<dbReference type="PANTHER" id="PTHR24012">
    <property type="entry name" value="RNA BINDING PROTEIN"/>
    <property type="match status" value="1"/>
</dbReference>
<dbReference type="RefSeq" id="XP_846908.1">
    <property type="nucleotide sequence ID" value="XM_841815.1"/>
</dbReference>
<evidence type="ECO:0000259" key="5">
    <source>
        <dbReference type="PROSITE" id="PS50102"/>
    </source>
</evidence>
<protein>
    <submittedName>
        <fullName evidence="6">RNA-binding protein, putative</fullName>
    </submittedName>
</protein>
<dbReference type="InterPro" id="IPR035979">
    <property type="entry name" value="RBD_domain_sf"/>
</dbReference>
<keyword evidence="1" id="KW-0677">Repeat</keyword>
<keyword evidence="2 3" id="KW-0694">RNA-binding</keyword>
<evidence type="ECO:0000256" key="2">
    <source>
        <dbReference type="ARBA" id="ARBA00022884"/>
    </source>
</evidence>